<reference evidence="2 3" key="2">
    <citation type="submission" date="2024-05" db="EMBL/GenBank/DDBJ databases">
        <authorList>
            <person name="Chen Y."/>
            <person name="Shah S."/>
            <person name="Dougan E. K."/>
            <person name="Thang M."/>
            <person name="Chan C."/>
        </authorList>
    </citation>
    <scope>NUCLEOTIDE SEQUENCE [LARGE SCALE GENOMIC DNA]</scope>
</reference>
<dbReference type="EMBL" id="CAMXCT010004619">
    <property type="protein sequence ID" value="CAI4009755.1"/>
    <property type="molecule type" value="Genomic_DNA"/>
</dbReference>
<name>A0A9P1DGG3_9DINO</name>
<evidence type="ECO:0000313" key="2">
    <source>
        <dbReference type="EMBL" id="CAL4797067.1"/>
    </source>
</evidence>
<organism evidence="1">
    <name type="scientific">Cladocopium goreaui</name>
    <dbReference type="NCBI Taxonomy" id="2562237"/>
    <lineage>
        <taxon>Eukaryota</taxon>
        <taxon>Sar</taxon>
        <taxon>Alveolata</taxon>
        <taxon>Dinophyceae</taxon>
        <taxon>Suessiales</taxon>
        <taxon>Symbiodiniaceae</taxon>
        <taxon>Cladocopium</taxon>
    </lineage>
</organism>
<accession>A0A9P1DGG3</accession>
<dbReference type="EMBL" id="CAMXCT030004619">
    <property type="protein sequence ID" value="CAL4797067.1"/>
    <property type="molecule type" value="Genomic_DNA"/>
</dbReference>
<keyword evidence="3" id="KW-1185">Reference proteome</keyword>
<dbReference type="Proteomes" id="UP001152797">
    <property type="component" value="Unassembled WGS sequence"/>
</dbReference>
<dbReference type="EMBL" id="CAMXCT020004619">
    <property type="protein sequence ID" value="CAL1163130.1"/>
    <property type="molecule type" value="Genomic_DNA"/>
</dbReference>
<evidence type="ECO:0000313" key="1">
    <source>
        <dbReference type="EMBL" id="CAI4009755.1"/>
    </source>
</evidence>
<dbReference type="AlphaFoldDB" id="A0A9P1DGG3"/>
<reference evidence="1" key="1">
    <citation type="submission" date="2022-10" db="EMBL/GenBank/DDBJ databases">
        <authorList>
            <person name="Chen Y."/>
            <person name="Dougan E. K."/>
            <person name="Chan C."/>
            <person name="Rhodes N."/>
            <person name="Thang M."/>
        </authorList>
    </citation>
    <scope>NUCLEOTIDE SEQUENCE</scope>
</reference>
<proteinExistence type="predicted"/>
<gene>
    <name evidence="1" type="ORF">C1SCF055_LOCUS35090</name>
</gene>
<sequence length="93" mass="10846">CYLSWPSSTMNQLPNIHRLAITQRRTPLRVPAALRVPGRRIVSWAHSFGWCPPCVSTRPFSRLPWLQICKQSITQQLSWNFLCENSDLNILKR</sequence>
<protein>
    <submittedName>
        <fullName evidence="1">Uncharacterized protein</fullName>
    </submittedName>
</protein>
<evidence type="ECO:0000313" key="3">
    <source>
        <dbReference type="Proteomes" id="UP001152797"/>
    </source>
</evidence>
<feature type="non-terminal residue" evidence="1">
    <location>
        <position position="1"/>
    </location>
</feature>
<comment type="caution">
    <text evidence="1">The sequence shown here is derived from an EMBL/GenBank/DDBJ whole genome shotgun (WGS) entry which is preliminary data.</text>
</comment>